<accession>A0AAE5H749</accession>
<comment type="caution">
    <text evidence="1">The sequence shown here is derived from an EMBL/GenBank/DDBJ whole genome shotgun (WGS) entry which is preliminary data.</text>
</comment>
<dbReference type="EMBL" id="JABTDW010000001">
    <property type="protein sequence ID" value="NSB15175.1"/>
    <property type="molecule type" value="Genomic_DNA"/>
</dbReference>
<sequence length="1406" mass="165707">MLVEVAGFIGGKLLEKVFEDSLDVAKDKLIEEKIKKEYERVKKEVYNTLISENKEESYFEILQRLLDETEIIKVLFNFSYIMTSLSMEERSNYIKKYIEDFCRGKGISINDISIIKGKIKKEFERCFNVLNTLSDESRKLINQMIVQITKESEHQAELVSSLKYDIKDMREELLNIQKLFSVSDVDLPYLRSMVKMSIDNLQVRFNREFNVDVELSKWLSKFCIIEDERRNLYSFLKEVEDAISRVEVDEKKEMMNKWGSLLEDLLNNRELDSFLLEKDMLEFIYKIEDENKKKYRESDNDYYKSNEYYDWRNLCVKNSNLDDYRKAFSADTLVITGEAGIGKSHSIANFIYNKFYLENRISIFVLGQHLNDSLDPVSMLEKYLHIPYTIQRFLEELNKVAEENNCIIPFIIEGINEGHHSDIWREYFEGMVGIFEEYNRIKLIISIRETYVKKCLPEEYDLRDKTLVIKHRGFAEDSINAVTEFFHYYGVNKPTFPILYSEFYNPLFLHTLCKTIKGLGSSRIDEYSSFTEIFKGYFSVVEKSISERCKYHMGLKLVRKSVDKIIEFSLENDVRYGITIDKFYEIVGVVVERFDVSLTEFIQAMIENGLFYTEIYSYDNEEEYIQFAYERYHNILTAQYLIDSINTKDELIDSVSNGQLSKYFRHMYSGIVEELFILVPEKYGIELLEILDEEKAKNVLEPFLNSLIWRKKTAFSLEITTSVINKYIIVRQWYLKKLIEKQLIIAPIEEHPLNALFLHKYFSNLTMAVRDSFWIESLYNDTIYENGILNTLVKLCTNQLEAYTRKTKELIAILLVWSLASTNNKYRENAIRSLVALMQDDLVVATETIKRFEQVDDGYVKEGLYCSIYGAVLRSQKLVGAKDLAEEVFMDIFDGDVVYQHIIIRAHAKGIIDYLKQSNIECNFDIGKTVPPYNSKWYAEIPSQEDINRYLFDYRDEKVKPNMYSVNTIIHSMATNTGEESSMYGDFGRYVFEGWVEPWEYHYIAQDLSNIVTKQIFVTCGYDFNMHGEFDEKVKSYDRHKHDNERIGKKYQRIASFEMLARLADNFEPGEVKQEYSDRYQEWSSKRLDSILNFYEHSSELLDPVNEEYEEAENDIKEIFIPYKYTGPWQFGYRGIDPTVLAKKISKENNLWENKFTIPDVLNEIWASKESEEPTIDKIVFVEYCNESFVVLEMYNTWRSSCLRYDEEPKEYFAKAVAVLAPNDIVVSAAENSKLKKFAEGRNNLEAHTVFAREYFWSDAYKDFEAQIEKDYDEEDKDNYIRTGIDYQCPMSYSEEVENVATSYAMPSKYLVDTLGLRQLDDGKWYDKSGKLVCLDTVFDGYQGALLIRKDSLLELINNKKLTVAWGIYTEKKGNPHFYATRKTARWDGNKFSVEEYDIEQWTSRF</sequence>
<proteinExistence type="predicted"/>
<evidence type="ECO:0000313" key="1">
    <source>
        <dbReference type="EMBL" id="NSB15175.1"/>
    </source>
</evidence>
<evidence type="ECO:0000313" key="2">
    <source>
        <dbReference type="Proteomes" id="UP000822184"/>
    </source>
</evidence>
<organism evidence="1 2">
    <name type="scientific">Clostridium beijerinckii</name>
    <name type="common">Clostridium MP</name>
    <dbReference type="NCBI Taxonomy" id="1520"/>
    <lineage>
        <taxon>Bacteria</taxon>
        <taxon>Bacillati</taxon>
        <taxon>Bacillota</taxon>
        <taxon>Clostridia</taxon>
        <taxon>Eubacteriales</taxon>
        <taxon>Clostridiaceae</taxon>
        <taxon>Clostridium</taxon>
    </lineage>
</organism>
<gene>
    <name evidence="1" type="ORF">BCD95_003434</name>
</gene>
<dbReference type="RefSeq" id="WP_077856663.1">
    <property type="nucleotide sequence ID" value="NZ_JABTDW010000001.1"/>
</dbReference>
<dbReference type="Proteomes" id="UP000822184">
    <property type="component" value="Unassembled WGS sequence"/>
</dbReference>
<name>A0AAE5H749_CLOBE</name>
<protein>
    <recommendedName>
        <fullName evidence="3">ATP-binding protein</fullName>
    </recommendedName>
</protein>
<evidence type="ECO:0008006" key="3">
    <source>
        <dbReference type="Google" id="ProtNLM"/>
    </source>
</evidence>
<reference evidence="1" key="1">
    <citation type="submission" date="2020-06" db="EMBL/GenBank/DDBJ databases">
        <title>Genomic insights into acetone-butanol-ethanol (ABE) fermentation by sequencing solventogenic clostridia strains.</title>
        <authorList>
            <person name="Brown S."/>
        </authorList>
    </citation>
    <scope>NUCLEOTIDE SEQUENCE</scope>
    <source>
        <strain evidence="1">DJ123</strain>
    </source>
</reference>